<dbReference type="InterPro" id="IPR014027">
    <property type="entry name" value="UDP-Glc/GDP-Man_DH_C"/>
</dbReference>
<keyword evidence="4 8" id="KW-0560">Oxidoreductase</keyword>
<dbReference type="Gene3D" id="1.20.5.100">
    <property type="entry name" value="Cytochrome c1, transmembrane anchor, C-terminal"/>
    <property type="match status" value="1"/>
</dbReference>
<dbReference type="EMBL" id="UOEC01000159">
    <property type="protein sequence ID" value="VAV99108.1"/>
    <property type="molecule type" value="Genomic_DNA"/>
</dbReference>
<dbReference type="AlphaFoldDB" id="A0A3B0SEG1"/>
<evidence type="ECO:0000256" key="3">
    <source>
        <dbReference type="ARBA" id="ARBA00012954"/>
    </source>
</evidence>
<gene>
    <name evidence="8" type="ORF">MNBD_ALPHA08-1070</name>
</gene>
<dbReference type="PANTHER" id="PTHR43750">
    <property type="entry name" value="UDP-GLUCOSE 6-DEHYDROGENASE TUAD"/>
    <property type="match status" value="1"/>
</dbReference>
<comment type="similarity">
    <text evidence="2">Belongs to the UDP-glucose/GDP-mannose dehydrogenase family.</text>
</comment>
<dbReference type="SMART" id="SM00984">
    <property type="entry name" value="UDPG_MGDP_dh_C"/>
    <property type="match status" value="1"/>
</dbReference>
<reference evidence="8" key="1">
    <citation type="submission" date="2018-06" db="EMBL/GenBank/DDBJ databases">
        <authorList>
            <person name="Zhirakovskaya E."/>
        </authorList>
    </citation>
    <scope>NUCLEOTIDE SEQUENCE</scope>
</reference>
<accession>A0A3B0SEG1</accession>
<protein>
    <recommendedName>
        <fullName evidence="3">UDP-glucose 6-dehydrogenase</fullName>
        <ecNumber evidence="3">1.1.1.22</ecNumber>
    </recommendedName>
</protein>
<dbReference type="NCBIfam" id="TIGR03026">
    <property type="entry name" value="NDP-sugDHase"/>
    <property type="match status" value="1"/>
</dbReference>
<dbReference type="InterPro" id="IPR028357">
    <property type="entry name" value="UDPglc_DH_bac"/>
</dbReference>
<dbReference type="GO" id="GO:0051287">
    <property type="term" value="F:NAD binding"/>
    <property type="evidence" value="ECO:0007669"/>
    <property type="project" value="InterPro"/>
</dbReference>
<evidence type="ECO:0000256" key="6">
    <source>
        <dbReference type="ARBA" id="ARBA00047473"/>
    </source>
</evidence>
<name>A0A3B0SEG1_9ZZZZ</name>
<dbReference type="PANTHER" id="PTHR43750:SF3">
    <property type="entry name" value="UDP-GLUCOSE 6-DEHYDROGENASE TUAD"/>
    <property type="match status" value="1"/>
</dbReference>
<dbReference type="InterPro" id="IPR001732">
    <property type="entry name" value="UDP-Glc/GDP-Man_DH_N"/>
</dbReference>
<dbReference type="InterPro" id="IPR014026">
    <property type="entry name" value="UDP-Glc/GDP-Man_DH_dimer"/>
</dbReference>
<dbReference type="GO" id="GO:0006065">
    <property type="term" value="P:UDP-glucuronate biosynthetic process"/>
    <property type="evidence" value="ECO:0007669"/>
    <property type="project" value="UniProtKB-UniPathway"/>
</dbReference>
<feature type="domain" description="UDP-glucose/GDP-mannose dehydrogenase C-terminal" evidence="7">
    <location>
        <begin position="324"/>
        <end position="425"/>
    </location>
</feature>
<dbReference type="PIRSF" id="PIRSF500134">
    <property type="entry name" value="UDPglc_DH_bac"/>
    <property type="match status" value="1"/>
</dbReference>
<evidence type="ECO:0000256" key="5">
    <source>
        <dbReference type="ARBA" id="ARBA00023027"/>
    </source>
</evidence>
<dbReference type="GO" id="GO:0000271">
    <property type="term" value="P:polysaccharide biosynthetic process"/>
    <property type="evidence" value="ECO:0007669"/>
    <property type="project" value="InterPro"/>
</dbReference>
<comment type="catalytic activity">
    <reaction evidence="6">
        <text>UDP-alpha-D-glucose + 2 NAD(+) + H2O = UDP-alpha-D-glucuronate + 2 NADH + 3 H(+)</text>
        <dbReference type="Rhea" id="RHEA:23596"/>
        <dbReference type="ChEBI" id="CHEBI:15377"/>
        <dbReference type="ChEBI" id="CHEBI:15378"/>
        <dbReference type="ChEBI" id="CHEBI:57540"/>
        <dbReference type="ChEBI" id="CHEBI:57945"/>
        <dbReference type="ChEBI" id="CHEBI:58052"/>
        <dbReference type="ChEBI" id="CHEBI:58885"/>
        <dbReference type="EC" id="1.1.1.22"/>
    </reaction>
</comment>
<dbReference type="UniPathway" id="UPA00038">
    <property type="reaction ID" value="UER00491"/>
</dbReference>
<dbReference type="InterPro" id="IPR036220">
    <property type="entry name" value="UDP-Glc/GDP-Man_DH_C_sf"/>
</dbReference>
<evidence type="ECO:0000256" key="1">
    <source>
        <dbReference type="ARBA" id="ARBA00004701"/>
    </source>
</evidence>
<dbReference type="Pfam" id="PF03720">
    <property type="entry name" value="UDPG_MGDP_dh_C"/>
    <property type="match status" value="1"/>
</dbReference>
<evidence type="ECO:0000313" key="8">
    <source>
        <dbReference type="EMBL" id="VAV99108.1"/>
    </source>
</evidence>
<dbReference type="EC" id="1.1.1.22" evidence="3"/>
<dbReference type="InterPro" id="IPR008927">
    <property type="entry name" value="6-PGluconate_DH-like_C_sf"/>
</dbReference>
<dbReference type="InterPro" id="IPR017476">
    <property type="entry name" value="UDP-Glc/GDP-Man"/>
</dbReference>
<dbReference type="Pfam" id="PF03721">
    <property type="entry name" value="UDPG_MGDP_dh_N"/>
    <property type="match status" value="1"/>
</dbReference>
<dbReference type="Gene3D" id="3.40.50.720">
    <property type="entry name" value="NAD(P)-binding Rossmann-like Domain"/>
    <property type="match status" value="2"/>
</dbReference>
<evidence type="ECO:0000259" key="7">
    <source>
        <dbReference type="SMART" id="SM00984"/>
    </source>
</evidence>
<keyword evidence="5" id="KW-0520">NAD</keyword>
<dbReference type="SUPFAM" id="SSF48179">
    <property type="entry name" value="6-phosphogluconate dehydrogenase C-terminal domain-like"/>
    <property type="match status" value="1"/>
</dbReference>
<dbReference type="SUPFAM" id="SSF52413">
    <property type="entry name" value="UDP-glucose/GDP-mannose dehydrogenase C-terminal domain"/>
    <property type="match status" value="1"/>
</dbReference>
<proteinExistence type="inferred from homology"/>
<dbReference type="PIRSF" id="PIRSF000124">
    <property type="entry name" value="UDPglc_GDPman_dh"/>
    <property type="match status" value="1"/>
</dbReference>
<organism evidence="8">
    <name type="scientific">hydrothermal vent metagenome</name>
    <dbReference type="NCBI Taxonomy" id="652676"/>
    <lineage>
        <taxon>unclassified sequences</taxon>
        <taxon>metagenomes</taxon>
        <taxon>ecological metagenomes</taxon>
    </lineage>
</organism>
<dbReference type="SUPFAM" id="SSF51735">
    <property type="entry name" value="NAD(P)-binding Rossmann-fold domains"/>
    <property type="match status" value="1"/>
</dbReference>
<comment type="pathway">
    <text evidence="1">Nucleotide-sugar biosynthesis; UDP-alpha-D-glucuronate biosynthesis; UDP-alpha-D-glucuronate from UDP-alpha-D-glucose: step 1/1.</text>
</comment>
<evidence type="ECO:0000256" key="4">
    <source>
        <dbReference type="ARBA" id="ARBA00023002"/>
    </source>
</evidence>
<dbReference type="Pfam" id="PF00984">
    <property type="entry name" value="UDPG_MGDP_dh"/>
    <property type="match status" value="1"/>
</dbReference>
<dbReference type="GO" id="GO:0003979">
    <property type="term" value="F:UDP-glucose 6-dehydrogenase activity"/>
    <property type="evidence" value="ECO:0007669"/>
    <property type="project" value="UniProtKB-EC"/>
</dbReference>
<dbReference type="InterPro" id="IPR036291">
    <property type="entry name" value="NAD(P)-bd_dom_sf"/>
</dbReference>
<evidence type="ECO:0000256" key="2">
    <source>
        <dbReference type="ARBA" id="ARBA00006601"/>
    </source>
</evidence>
<dbReference type="PROSITE" id="PS51257">
    <property type="entry name" value="PROKAR_LIPOPROTEIN"/>
    <property type="match status" value="1"/>
</dbReference>
<sequence>MKILMVGTGYVGLVTGACFAEIGHRVTCIDTDWEKVERLNQGQIPIFEPGLEELVARNRADNKISFIDNLDALDGGVPDFVFLAVGTPSLQATGQADLSYVLAAAEEAAQKLSEMDGKDFTVFVTKSTVPVGTSLKVHEVVARHLSQKRFAVASNPEFLREGAAIEDFMHPSRIVVGSDNEEARRMLEKLYRPLTRQGYPLVVTSTVATAELIKYAANAFLATKITFINELSHLCEKVDARVDELSLGLGLDKRIGDKFLQPGPGYGGSCLPKDTRALSGTAADFGSPLEIVETVVRINEQHKQKMVEKIIKIAGGNLKNKKIGILGLAFKAHTDDVRESPALTIIPGLVKAGASVIAFDPQGTEQAATILSKCEFANQAEQVFDEADLVVLITEWPQFNDLDWAALSAKMRCPTIIDLRNMLPYEKLRQAGFTYHSIGGYGDQ</sequence>